<keyword evidence="3" id="KW-0285">Flavoprotein</keyword>
<comment type="cofactor">
    <cofactor evidence="1">
        <name>FAD</name>
        <dbReference type="ChEBI" id="CHEBI:57692"/>
    </cofactor>
</comment>
<dbReference type="InterPro" id="IPR036318">
    <property type="entry name" value="FAD-bd_PCMH-like_sf"/>
</dbReference>
<dbReference type="InterPro" id="IPR050416">
    <property type="entry name" value="FAD-linked_Oxidoreductase"/>
</dbReference>
<dbReference type="Pfam" id="PF08031">
    <property type="entry name" value="BBE"/>
    <property type="match status" value="1"/>
</dbReference>
<dbReference type="Pfam" id="PF01565">
    <property type="entry name" value="FAD_binding_4"/>
    <property type="match status" value="1"/>
</dbReference>
<organism evidence="7 8">
    <name type="scientific">Kitasatospora xanthocidica</name>
    <dbReference type="NCBI Taxonomy" id="83382"/>
    <lineage>
        <taxon>Bacteria</taxon>
        <taxon>Bacillati</taxon>
        <taxon>Actinomycetota</taxon>
        <taxon>Actinomycetes</taxon>
        <taxon>Kitasatosporales</taxon>
        <taxon>Streptomycetaceae</taxon>
        <taxon>Kitasatospora</taxon>
    </lineage>
</organism>
<evidence type="ECO:0000313" key="7">
    <source>
        <dbReference type="EMBL" id="RGD57276.1"/>
    </source>
</evidence>
<dbReference type="PANTHER" id="PTHR42973:SF39">
    <property type="entry name" value="FAD-BINDING PCMH-TYPE DOMAIN-CONTAINING PROTEIN"/>
    <property type="match status" value="1"/>
</dbReference>
<dbReference type="Proteomes" id="UP000263377">
    <property type="component" value="Unassembled WGS sequence"/>
</dbReference>
<comment type="caution">
    <text evidence="7">The sequence shown here is derived from an EMBL/GenBank/DDBJ whole genome shotgun (WGS) entry which is preliminary data.</text>
</comment>
<dbReference type="InterPro" id="IPR012951">
    <property type="entry name" value="BBE"/>
</dbReference>
<dbReference type="PANTHER" id="PTHR42973">
    <property type="entry name" value="BINDING OXIDOREDUCTASE, PUTATIVE (AFU_ORTHOLOGUE AFUA_1G17690)-RELATED"/>
    <property type="match status" value="1"/>
</dbReference>
<proteinExistence type="inferred from homology"/>
<keyword evidence="4" id="KW-0274">FAD</keyword>
<keyword evidence="8" id="KW-1185">Reference proteome</keyword>
<dbReference type="EMBL" id="QVIG01000001">
    <property type="protein sequence ID" value="RGD57276.1"/>
    <property type="molecule type" value="Genomic_DNA"/>
</dbReference>
<evidence type="ECO:0000256" key="2">
    <source>
        <dbReference type="ARBA" id="ARBA00005466"/>
    </source>
</evidence>
<dbReference type="InterPro" id="IPR006094">
    <property type="entry name" value="Oxid_FAD_bind_N"/>
</dbReference>
<dbReference type="GO" id="GO:0016491">
    <property type="term" value="F:oxidoreductase activity"/>
    <property type="evidence" value="ECO:0007669"/>
    <property type="project" value="UniProtKB-KW"/>
</dbReference>
<evidence type="ECO:0000259" key="6">
    <source>
        <dbReference type="PROSITE" id="PS51387"/>
    </source>
</evidence>
<dbReference type="PROSITE" id="PS51387">
    <property type="entry name" value="FAD_PCMH"/>
    <property type="match status" value="1"/>
</dbReference>
<evidence type="ECO:0000256" key="4">
    <source>
        <dbReference type="ARBA" id="ARBA00022827"/>
    </source>
</evidence>
<dbReference type="Gene3D" id="3.40.462.20">
    <property type="match status" value="1"/>
</dbReference>
<dbReference type="SUPFAM" id="SSF56176">
    <property type="entry name" value="FAD-binding/transporter-associated domain-like"/>
    <property type="match status" value="1"/>
</dbReference>
<dbReference type="InterPro" id="IPR016166">
    <property type="entry name" value="FAD-bd_PCMH"/>
</dbReference>
<dbReference type="Gene3D" id="3.30.465.10">
    <property type="match status" value="1"/>
</dbReference>
<evidence type="ECO:0000256" key="3">
    <source>
        <dbReference type="ARBA" id="ARBA00022630"/>
    </source>
</evidence>
<comment type="similarity">
    <text evidence="2">Belongs to the oxygen-dependent FAD-linked oxidoreductase family.</text>
</comment>
<dbReference type="InterPro" id="IPR016169">
    <property type="entry name" value="FAD-bd_PCMH_sub2"/>
</dbReference>
<protein>
    <submittedName>
        <fullName evidence="7">FAD-binding protein</fullName>
    </submittedName>
</protein>
<feature type="domain" description="FAD-binding PCMH-type" evidence="6">
    <location>
        <begin position="35"/>
        <end position="215"/>
    </location>
</feature>
<accession>A0A372ZN49</accession>
<dbReference type="GO" id="GO:0071949">
    <property type="term" value="F:FAD binding"/>
    <property type="evidence" value="ECO:0007669"/>
    <property type="project" value="InterPro"/>
</dbReference>
<reference evidence="7 8" key="1">
    <citation type="submission" date="2018-08" db="EMBL/GenBank/DDBJ databases">
        <title>Diversity &amp; Physiological Properties of Lignin-Decomposing Actinobacteria from Soil.</title>
        <authorList>
            <person name="Roh S.G."/>
            <person name="Kim S.B."/>
        </authorList>
    </citation>
    <scope>NUCLEOTIDE SEQUENCE [LARGE SCALE GENOMIC DNA]</scope>
    <source>
        <strain evidence="7 8">MMS17-GH009</strain>
    </source>
</reference>
<name>A0A372ZN49_9ACTN</name>
<dbReference type="AlphaFoldDB" id="A0A372ZN49"/>
<sequence>MTDLGGLAPARADGTVVRPEDTRYSSLTIGHNQRFVGRPDSVRVVHGTKQVVAVVEEAVRAGKRIGVRSGGHCFEGFTFAPEVETLIDLSLLDEVRHDPERRAFAIGPGATLGHVYRTLFKEWGVTLPAGACMDVAIGGHLTGGGYGHLSRRDGLVADHLYAVEVVVVDEKGRARTVVATREEGDPNRDLWWAHAGGGGGSFGVVTRFWLRSRGVRSDRPADLLPKAPGNARRRTVMYSWDGMDEASFGTLIRNYGTWYERNSEPGTPACDIWGVLQLFHRSGGMLGLISVIDDALPGASERLNTHVDFLTAGVGATPVIDTDQVIPWMSPQNWPYEPSGNYKHKAGDLRKGYTDEQIAVIWRYLSSTDYHNPAANLGLSGFGGQVNALPADATATAQRDAIVKAVYSTGNWEGGSGAEHLDWVRSFYRDVYAATGGVPLPDERNSGSYINYPDVDLLDPKLNDSGVSWTTLYYRDNYARLQAVKKRYDPGNVFRHAMSVELPS</sequence>
<evidence type="ECO:0000256" key="5">
    <source>
        <dbReference type="ARBA" id="ARBA00023002"/>
    </source>
</evidence>
<gene>
    <name evidence="7" type="ORF">DR950_05235</name>
</gene>
<evidence type="ECO:0000313" key="8">
    <source>
        <dbReference type="Proteomes" id="UP000263377"/>
    </source>
</evidence>
<keyword evidence="5" id="KW-0560">Oxidoreductase</keyword>
<evidence type="ECO:0000256" key="1">
    <source>
        <dbReference type="ARBA" id="ARBA00001974"/>
    </source>
</evidence>